<name>A0ABV1AEI2_9TELE</name>
<gene>
    <name evidence="1" type="ORF">AMECASPLE_038176</name>
</gene>
<organism evidence="1 2">
    <name type="scientific">Ameca splendens</name>
    <dbReference type="NCBI Taxonomy" id="208324"/>
    <lineage>
        <taxon>Eukaryota</taxon>
        <taxon>Metazoa</taxon>
        <taxon>Chordata</taxon>
        <taxon>Craniata</taxon>
        <taxon>Vertebrata</taxon>
        <taxon>Euteleostomi</taxon>
        <taxon>Actinopterygii</taxon>
        <taxon>Neopterygii</taxon>
        <taxon>Teleostei</taxon>
        <taxon>Neoteleostei</taxon>
        <taxon>Acanthomorphata</taxon>
        <taxon>Ovalentaria</taxon>
        <taxon>Atherinomorphae</taxon>
        <taxon>Cyprinodontiformes</taxon>
        <taxon>Goodeidae</taxon>
        <taxon>Ameca</taxon>
    </lineage>
</organism>
<dbReference type="EMBL" id="JAHRIP010091515">
    <property type="protein sequence ID" value="MEQ2316988.1"/>
    <property type="molecule type" value="Genomic_DNA"/>
</dbReference>
<keyword evidence="2" id="KW-1185">Reference proteome</keyword>
<reference evidence="1 2" key="1">
    <citation type="submission" date="2021-06" db="EMBL/GenBank/DDBJ databases">
        <authorList>
            <person name="Palmer J.M."/>
        </authorList>
    </citation>
    <scope>NUCLEOTIDE SEQUENCE [LARGE SCALE GENOMIC DNA]</scope>
    <source>
        <strain evidence="1 2">AS_MEX2019</strain>
        <tissue evidence="1">Muscle</tissue>
    </source>
</reference>
<evidence type="ECO:0000313" key="1">
    <source>
        <dbReference type="EMBL" id="MEQ2316988.1"/>
    </source>
</evidence>
<evidence type="ECO:0000313" key="2">
    <source>
        <dbReference type="Proteomes" id="UP001469553"/>
    </source>
</evidence>
<sequence length="132" mass="15776">MKMQKLKNIINSKQIVKYTHNRKSKPKAFRKYSGQSPDLISVENLCQDLTFDLELFYPKEMSKRFQTFSESVVEVFQISVTYCYVPFIQIHYNMEKSKHNFSCWQTVSAESDIYYTFNYRPAFLISNNHNNK</sequence>
<accession>A0ABV1AEI2</accession>
<dbReference type="Proteomes" id="UP001469553">
    <property type="component" value="Unassembled WGS sequence"/>
</dbReference>
<proteinExistence type="predicted"/>
<protein>
    <submittedName>
        <fullName evidence="1">Uncharacterized protein</fullName>
    </submittedName>
</protein>
<comment type="caution">
    <text evidence="1">The sequence shown here is derived from an EMBL/GenBank/DDBJ whole genome shotgun (WGS) entry which is preliminary data.</text>
</comment>